<keyword evidence="2" id="KW-1185">Reference proteome</keyword>
<protein>
    <submittedName>
        <fullName evidence="1">Uncharacterized protein</fullName>
    </submittedName>
</protein>
<evidence type="ECO:0000313" key="2">
    <source>
        <dbReference type="Proteomes" id="UP000075880"/>
    </source>
</evidence>
<dbReference type="EnsemblMetazoa" id="ENSAATROPT017089">
    <property type="protein sequence ID" value="ENSAATROPP015069"/>
    <property type="gene ID" value="ENSAATROPG013982"/>
</dbReference>
<dbReference type="Proteomes" id="UP000075880">
    <property type="component" value="Unassembled WGS sequence"/>
</dbReference>
<name>A0AAG5DWA0_ANOAO</name>
<dbReference type="AlphaFoldDB" id="A0AAG5DWA0"/>
<accession>A0AAG5DWA0</accession>
<sequence length="52" mass="6307">MIYTRMIARLMLRRGGILTRRVSFVDFILWTLDKFRFEILHHLLGMLLQENA</sequence>
<proteinExistence type="predicted"/>
<reference evidence="1" key="1">
    <citation type="submission" date="2024-04" db="UniProtKB">
        <authorList>
            <consortium name="EnsemblMetazoa"/>
        </authorList>
    </citation>
    <scope>IDENTIFICATION</scope>
    <source>
        <strain evidence="1">EBRO</strain>
    </source>
</reference>
<evidence type="ECO:0000313" key="1">
    <source>
        <dbReference type="EnsemblMetazoa" id="ENSAATROPP015069"/>
    </source>
</evidence>
<organism evidence="1 2">
    <name type="scientific">Anopheles atroparvus</name>
    <name type="common">European mosquito</name>
    <dbReference type="NCBI Taxonomy" id="41427"/>
    <lineage>
        <taxon>Eukaryota</taxon>
        <taxon>Metazoa</taxon>
        <taxon>Ecdysozoa</taxon>
        <taxon>Arthropoda</taxon>
        <taxon>Hexapoda</taxon>
        <taxon>Insecta</taxon>
        <taxon>Pterygota</taxon>
        <taxon>Neoptera</taxon>
        <taxon>Endopterygota</taxon>
        <taxon>Diptera</taxon>
        <taxon>Nematocera</taxon>
        <taxon>Culicoidea</taxon>
        <taxon>Culicidae</taxon>
        <taxon>Anophelinae</taxon>
        <taxon>Anopheles</taxon>
    </lineage>
</organism>